<keyword evidence="4 6" id="KW-0131">Cell cycle</keyword>
<dbReference type="HAMAP" id="MF_00909">
    <property type="entry name" value="FtsZ"/>
    <property type="match status" value="1"/>
</dbReference>
<evidence type="ECO:0000256" key="5">
    <source>
        <dbReference type="NCBIfam" id="TIGR00065"/>
    </source>
</evidence>
<feature type="binding site" evidence="4">
    <location>
        <position position="150"/>
    </location>
    <ligand>
        <name>GTP</name>
        <dbReference type="ChEBI" id="CHEBI:37565"/>
    </ligand>
</feature>
<dbReference type="SMART" id="SM00865">
    <property type="entry name" value="Tubulin_C"/>
    <property type="match status" value="1"/>
</dbReference>
<dbReference type="Proteomes" id="UP001157915">
    <property type="component" value="Unassembled WGS sequence"/>
</dbReference>
<name>A0ABY1PJD2_9BACT</name>
<reference evidence="10 11" key="1">
    <citation type="submission" date="2017-05" db="EMBL/GenBank/DDBJ databases">
        <authorList>
            <person name="Varghese N."/>
            <person name="Submissions S."/>
        </authorList>
    </citation>
    <scope>NUCLEOTIDE SEQUENCE [LARGE SCALE GENOMIC DNA]</scope>
    <source>
        <strain evidence="10 11">DSM 15360</strain>
    </source>
</reference>
<feature type="region of interest" description="Disordered" evidence="7">
    <location>
        <begin position="528"/>
        <end position="565"/>
    </location>
</feature>
<dbReference type="InterPro" id="IPR024757">
    <property type="entry name" value="FtsZ_C"/>
</dbReference>
<feature type="compositionally biased region" description="Pro residues" evidence="7">
    <location>
        <begin position="394"/>
        <end position="404"/>
    </location>
</feature>
<evidence type="ECO:0000256" key="7">
    <source>
        <dbReference type="SAM" id="MobiDB-lite"/>
    </source>
</evidence>
<keyword evidence="11" id="KW-1185">Reference proteome</keyword>
<sequence length="565" mass="61290">MSDNMKDYRFDLHKNPKSIIKVIGVGGGGSNAVNHMFGLGIKDVEFVVVNTDAQALKSSPVPLRLQLGANLTEGLGAGANPEQGKNAAIESEDEIRELLADNTKMVFITAGMGGGTGTGAAPVVARIAKELNILTVGIVTAPFMFEGKKKMNVAQAGIEALRENCDTVLVILNDKLREIYGNLAIRTAFSKADDILSTAARSIAEIITVHQDVNVDFEDVKTVMKDAGAAVMGSSTEEGEGRAIRAAGAAISSPLLNNVDIKGAEKILLSIMSGEDEELSMDELSEITEYIQEKAGDNAEVIFGQGIDPELGKAIRVTVIATGFQMDRLAGTKREETAKAIAAPSPAPAPVAKTQVEEIEEEKTVINLDSGKSEKVKEEPVANGSTFVFSMPKTPAPTPTPAPEVKPVAETPKREESVEAPKPAPKKESLFSFMKKEEVKAEAPKPAQEKIVHDLFEEEEDEKNTVEEPKKEEPATPAFANDYYEQMKQKAIQRAHERFEKLKGNRAFNPTPEELKEKMEVPAYQRKNVVLNEPQHSSEPSISKYNLSDDNEILGNNRFLHDNVD</sequence>
<dbReference type="SUPFAM" id="SSF55307">
    <property type="entry name" value="Tubulin C-terminal domain-like"/>
    <property type="match status" value="1"/>
</dbReference>
<feature type="binding site" evidence="4">
    <location>
        <begin position="115"/>
        <end position="117"/>
    </location>
    <ligand>
        <name>GTP</name>
        <dbReference type="ChEBI" id="CHEBI:37565"/>
    </ligand>
</feature>
<dbReference type="EMBL" id="FXUA01000010">
    <property type="protein sequence ID" value="SMP35332.1"/>
    <property type="molecule type" value="Genomic_DNA"/>
</dbReference>
<dbReference type="Gene3D" id="3.30.1330.20">
    <property type="entry name" value="Tubulin/FtsZ, C-terminal domain"/>
    <property type="match status" value="1"/>
</dbReference>
<feature type="domain" description="Tubulin/FtsZ GTPase" evidence="8">
    <location>
        <begin position="19"/>
        <end position="211"/>
    </location>
</feature>
<evidence type="ECO:0000256" key="4">
    <source>
        <dbReference type="HAMAP-Rule" id="MF_00909"/>
    </source>
</evidence>
<feature type="binding site" evidence="4">
    <location>
        <position position="146"/>
    </location>
    <ligand>
        <name>GTP</name>
        <dbReference type="ChEBI" id="CHEBI:37565"/>
    </ligand>
</feature>
<dbReference type="InterPro" id="IPR003008">
    <property type="entry name" value="Tubulin_FtsZ_GTPase"/>
</dbReference>
<keyword evidence="4 6" id="KW-0717">Septation</keyword>
<evidence type="ECO:0000259" key="8">
    <source>
        <dbReference type="SMART" id="SM00864"/>
    </source>
</evidence>
<feature type="compositionally biased region" description="Basic and acidic residues" evidence="7">
    <location>
        <begin position="411"/>
        <end position="430"/>
    </location>
</feature>
<dbReference type="Pfam" id="PF00091">
    <property type="entry name" value="Tubulin"/>
    <property type="match status" value="1"/>
</dbReference>
<gene>
    <name evidence="4" type="primary">ftsZ</name>
    <name evidence="10" type="ORF">SAMN06265367_110129</name>
</gene>
<dbReference type="RefSeq" id="WP_283414746.1">
    <property type="nucleotide sequence ID" value="NZ_FXUA01000010.1"/>
</dbReference>
<evidence type="ECO:0000259" key="9">
    <source>
        <dbReference type="SMART" id="SM00865"/>
    </source>
</evidence>
<feature type="region of interest" description="Disordered" evidence="7">
    <location>
        <begin position="457"/>
        <end position="481"/>
    </location>
</feature>
<dbReference type="InterPro" id="IPR037103">
    <property type="entry name" value="Tubulin/FtsZ-like_C"/>
</dbReference>
<accession>A0ABY1PJD2</accession>
<dbReference type="InterPro" id="IPR020805">
    <property type="entry name" value="Cell_div_FtsZ_CS"/>
</dbReference>
<feature type="domain" description="Tubulin/FtsZ 2-layer sandwich" evidence="9">
    <location>
        <begin position="213"/>
        <end position="333"/>
    </location>
</feature>
<feature type="compositionally biased region" description="Basic and acidic residues" evidence="7">
    <location>
        <begin position="463"/>
        <end position="474"/>
    </location>
</feature>
<keyword evidence="4 6" id="KW-0132">Cell division</keyword>
<evidence type="ECO:0000313" key="10">
    <source>
        <dbReference type="EMBL" id="SMP35332.1"/>
    </source>
</evidence>
<proteinExistence type="inferred from homology"/>
<dbReference type="PROSITE" id="PS01134">
    <property type="entry name" value="FTSZ_1"/>
    <property type="match status" value="1"/>
</dbReference>
<protein>
    <recommendedName>
        <fullName evidence="4 5">Cell division protein FtsZ</fullName>
    </recommendedName>
</protein>
<organism evidence="10 11">
    <name type="scientific">Algoriphagus winogradskyi</name>
    <dbReference type="NCBI Taxonomy" id="237017"/>
    <lineage>
        <taxon>Bacteria</taxon>
        <taxon>Pseudomonadati</taxon>
        <taxon>Bacteroidota</taxon>
        <taxon>Cytophagia</taxon>
        <taxon>Cytophagales</taxon>
        <taxon>Cyclobacteriaceae</taxon>
        <taxon>Algoriphagus</taxon>
    </lineage>
</organism>
<dbReference type="SUPFAM" id="SSF52490">
    <property type="entry name" value="Tubulin nucleotide-binding domain-like"/>
    <property type="match status" value="1"/>
</dbReference>
<dbReference type="InterPro" id="IPR000158">
    <property type="entry name" value="Cell_div_FtsZ"/>
</dbReference>
<comment type="subunit">
    <text evidence="4">Homodimer. Polymerizes to form a dynamic ring structure in a strictly GTP-dependent manner. Interacts directly with several other division proteins.</text>
</comment>
<dbReference type="InterPro" id="IPR018316">
    <property type="entry name" value="Tubulin/FtsZ_2-layer-sand-dom"/>
</dbReference>
<comment type="function">
    <text evidence="4 6">Essential cell division protein that forms a contractile ring structure (Z ring) at the future cell division site. The regulation of the ring assembly controls the timing and the location of cell division. One of the functions of the FtsZ ring is to recruit other cell division proteins to the septum to produce a new cell wall between the dividing cells. Binds GTP and shows GTPase activity.</text>
</comment>
<dbReference type="CDD" id="cd02201">
    <property type="entry name" value="FtsZ_type1"/>
    <property type="match status" value="1"/>
</dbReference>
<feature type="binding site" evidence="4">
    <location>
        <begin position="27"/>
        <end position="31"/>
    </location>
    <ligand>
        <name>GTP</name>
        <dbReference type="ChEBI" id="CHEBI:37565"/>
    </ligand>
</feature>
<evidence type="ECO:0000256" key="3">
    <source>
        <dbReference type="ARBA" id="ARBA00023134"/>
    </source>
</evidence>
<dbReference type="SMART" id="SM00864">
    <property type="entry name" value="Tubulin"/>
    <property type="match status" value="1"/>
</dbReference>
<dbReference type="InterPro" id="IPR036525">
    <property type="entry name" value="Tubulin/FtsZ_GTPase_sf"/>
</dbReference>
<feature type="compositionally biased region" description="Polar residues" evidence="7">
    <location>
        <begin position="534"/>
        <end position="548"/>
    </location>
</feature>
<dbReference type="NCBIfam" id="TIGR00065">
    <property type="entry name" value="ftsZ"/>
    <property type="match status" value="1"/>
</dbReference>
<keyword evidence="2 4" id="KW-0547">Nucleotide-binding</keyword>
<keyword evidence="4" id="KW-0963">Cytoplasm</keyword>
<dbReference type="InterPro" id="IPR008280">
    <property type="entry name" value="Tub_FtsZ_C"/>
</dbReference>
<dbReference type="GO" id="GO:0051301">
    <property type="term" value="P:cell division"/>
    <property type="evidence" value="ECO:0007669"/>
    <property type="project" value="UniProtKB-KW"/>
</dbReference>
<dbReference type="PRINTS" id="PR00423">
    <property type="entry name" value="CELLDVISFTSZ"/>
</dbReference>
<dbReference type="PANTHER" id="PTHR30314">
    <property type="entry name" value="CELL DIVISION PROTEIN FTSZ-RELATED"/>
    <property type="match status" value="1"/>
</dbReference>
<evidence type="ECO:0000256" key="6">
    <source>
        <dbReference type="RuleBase" id="RU000631"/>
    </source>
</evidence>
<feature type="region of interest" description="Disordered" evidence="7">
    <location>
        <begin position="386"/>
        <end position="430"/>
    </location>
</feature>
<comment type="subcellular location">
    <subcellularLocation>
        <location evidence="4">Cytoplasm</location>
    </subcellularLocation>
    <text evidence="4">Assembles at midcell at the inner surface of the cytoplasmic membrane.</text>
</comment>
<dbReference type="InterPro" id="IPR045061">
    <property type="entry name" value="FtsZ/CetZ"/>
</dbReference>
<dbReference type="PANTHER" id="PTHR30314:SF3">
    <property type="entry name" value="MITOCHONDRIAL DIVISION PROTEIN FSZA"/>
    <property type="match status" value="1"/>
</dbReference>
<dbReference type="PROSITE" id="PS01135">
    <property type="entry name" value="FTSZ_2"/>
    <property type="match status" value="1"/>
</dbReference>
<feature type="binding site" evidence="4">
    <location>
        <position position="193"/>
    </location>
    <ligand>
        <name>GTP</name>
        <dbReference type="ChEBI" id="CHEBI:37565"/>
    </ligand>
</feature>
<dbReference type="Pfam" id="PF12327">
    <property type="entry name" value="FtsZ_C"/>
    <property type="match status" value="1"/>
</dbReference>
<dbReference type="Gene3D" id="3.40.50.1440">
    <property type="entry name" value="Tubulin/FtsZ, GTPase domain"/>
    <property type="match status" value="1"/>
</dbReference>
<evidence type="ECO:0000256" key="1">
    <source>
        <dbReference type="ARBA" id="ARBA00009690"/>
    </source>
</evidence>
<evidence type="ECO:0000313" key="11">
    <source>
        <dbReference type="Proteomes" id="UP001157915"/>
    </source>
</evidence>
<comment type="similarity">
    <text evidence="1 4 6">Belongs to the FtsZ family.</text>
</comment>
<evidence type="ECO:0000256" key="2">
    <source>
        <dbReference type="ARBA" id="ARBA00022741"/>
    </source>
</evidence>
<keyword evidence="3 4" id="KW-0342">GTP-binding</keyword>
<comment type="caution">
    <text evidence="10">The sequence shown here is derived from an EMBL/GenBank/DDBJ whole genome shotgun (WGS) entry which is preliminary data.</text>
</comment>
<feature type="region of interest" description="Disordered" evidence="7">
    <location>
        <begin position="501"/>
        <end position="520"/>
    </location>
</feature>